<reference evidence="6" key="1">
    <citation type="journal article" date="2014" name="Proc. Natl. Acad. Sci. U.S.A.">
        <title>Extensive sampling of basidiomycete genomes demonstrates inadequacy of the white-rot/brown-rot paradigm for wood decay fungi.</title>
        <authorList>
            <person name="Riley R."/>
            <person name="Salamov A.A."/>
            <person name="Brown D.W."/>
            <person name="Nagy L.G."/>
            <person name="Floudas D."/>
            <person name="Held B.W."/>
            <person name="Levasseur A."/>
            <person name="Lombard V."/>
            <person name="Morin E."/>
            <person name="Otillar R."/>
            <person name="Lindquist E.A."/>
            <person name="Sun H."/>
            <person name="LaButti K.M."/>
            <person name="Schmutz J."/>
            <person name="Jabbour D."/>
            <person name="Luo H."/>
            <person name="Baker S.E."/>
            <person name="Pisabarro A.G."/>
            <person name="Walton J.D."/>
            <person name="Blanchette R.A."/>
            <person name="Henrissat B."/>
            <person name="Martin F."/>
            <person name="Cullen D."/>
            <person name="Hibbett D.S."/>
            <person name="Grigoriev I.V."/>
        </authorList>
    </citation>
    <scope>NUCLEOTIDE SEQUENCE [LARGE SCALE GENOMIC DNA]</scope>
    <source>
        <strain evidence="6">FD-172 SS1</strain>
    </source>
</reference>
<sequence length="2034" mass="226310">MPVPHTAPSLRQPNPKRVKRDHVATAPVAASHFLTGDDIRKALTNAARDMLRNDLFALRNQLTIQHAESISPQDNRLLLVKNWLGQSPGALEVFNIWDGLSQGQTTQNAPIASLCISVLSSLLSLLSTHFVYQSFGMPILKKLLSQTYIRRLNGYIGGAQTELILVSLKLLNAMVEFAGGCEKKTIMEGFAWGLKSLPKLLFMRRKGAADVLTDPLVKPDIRTLYIMFILSFLSKGTPTSIKISLLEDHRDVFLSIYKGIGQDPYAIAKRILEASWEGVWCDAKIRRTLKVGLFTENTVQSIMKLYDRPNPEGADAIDIPADLAHHFLLAIMTRPGTGICFKDHGWYPRQGGEEEDVEGGEQRSGKIHNKILANLLKGLKVGEDSRQMELADKILQACPELVAGYWASAGLTLEPRLSSRWIANISFFGKIISHPIPTPSFSSSADSYNPTPPPLSAILSNILPSALSKAHLSKGLQSNSGLVQHCTALALAKCLAKYSLVCDAFSEIEQALEEDVEGQWTRRRIELEREIQRRVPEFQVIVALSQAKHTDDNLDRERLLGEAALRLMWLYHRLLPELVGEARFEVGKLLLGFVGKESTQNGADEVNNVRGLSAVAQLHVLRLLKDSDQFSWSAKLGSTSHTHLYHLLQIYTHAIQPSTRVASSSLLINLLSRSILFEHDPNELEIWLSALPRTRRSPSATAPDSSPLTPEDASVLGFLDDCIQRCLKTPYRYLEDCNAVFQGADGRGDGLLLAQVSSRPDIASSPLLMAVMEQFGAKLKARLLSASDALALATYVRRLILSLVCKQPDLGFGERISERLGLVLSEDNLESYSCLMRNGVLREARVLRESLQHLKDPVIPVNVTKAHAIQEFLSAIESVSVSSGQNGQWNASELIDWIRLIDHPMHADDVTRLAAVINRWSVDANILRELFFQLEPANGQLWACFSGSNLMDKALQAALSFEWGYLHSNATQLCSGTHRALLVKILSARPLSNSNSLPLGLIFHRLSRNCDDGYVGGSLSLLADVFKMVHQQDGYATAKINTQTFQDCHAIRDLCMASALSPFTQQGLHTLIECALKPTQASDLSIAADFCRYWLLRLQDEITTEQMTGTLPWIAYMEPSDLLVCYDAILSASIRDSQEGLVCLEKILHTILLYHASSIAPRLHERLPTLLSLKSIVTTRGKLDRLLITLLEAPLPLGHDGQSPPSDIDTVQSLARSAEDRWARRHELLPETLSIKGLLEQAPWDETSARLSAALIYRSSRNCADFAEWLISQSSFPQTPHFALVLHAFLDSLSSQPPSSVSIPQSTTKAVEYIGRKSSSLLDALFTLTNSREVTHIYAACLSNLLRWPLVREACLDATLSRLKSVQPAHIFNTATLSFFSRLAAQKSDASEEVIDVIAALGLQWMVRRFAEDELDAPELLLALEIFGKIIEVAEDVKPHLAEPVLTAAIQNRLHSTEVVSFIAILARRISIKPVNLNRILQAVLQHPFFYQGTELNDAMQALPSRQSIIKLLHTLFFMHPTNTCQPSHIAPLTRIYRGTLSHSDRLLLSIFWLFEQHRHISVASLLRRWSAQSAVTTGHTLNAIMSLDSAMVFRTCTSFPQRGVLLSQGQRAFDHNHNDPSLYDPMFVMLLMAHLVMDDQSGLTGMDWVQVFRTNAVGLAICALGSRESEIRRMAATILAAVWKSVEAAAFQERDQALRVLNMLRNLLPPPDSSDTAGTAPRLATYPLLLLAHALRAVFYPSAFLYPIVSRFLLQRPELDAQDVPMLFGLLYSASEDWHKERAWMIKFIADGMRGSEDWRVLKRRHTWDLLASLFQASGGDKPLRKGILEVLTSISANAQAATSLVLRSSILSWIELQLLNETPATETEAPSWVKILDNVLRAVDAVKVEKATRGVWREMIGRCLLILVKRKGSADHLYATMELTLRLCLLPFSSVSTLPAVLQRAFTWLQAAEQSVQHALYTGHPDVKCWARCVRAMWRIRMTLEEEHDISGVWEGVTARLVAWNAVLAKGADGCEEGEWARRESIRCLSEG</sequence>
<dbReference type="SUPFAM" id="SSF48371">
    <property type="entry name" value="ARM repeat"/>
    <property type="match status" value="1"/>
</dbReference>
<gene>
    <name evidence="5" type="ORF">BOTBODRAFT_142705</name>
</gene>
<dbReference type="Pfam" id="PF16201">
    <property type="entry name" value="NopRA1"/>
    <property type="match status" value="1"/>
</dbReference>
<dbReference type="InterPro" id="IPR032436">
    <property type="entry name" value="URB1_C"/>
</dbReference>
<dbReference type="PANTHER" id="PTHR13500">
    <property type="entry name" value="NUCLEOLAR PRERIBOSOMAL-ASSOCIATED PROTEIN 1"/>
    <property type="match status" value="1"/>
</dbReference>
<dbReference type="Pfam" id="PF26140">
    <property type="entry name" value="HEAT_URB1"/>
    <property type="match status" value="1"/>
</dbReference>
<dbReference type="Proteomes" id="UP000027195">
    <property type="component" value="Unassembled WGS sequence"/>
</dbReference>
<evidence type="ECO:0000256" key="1">
    <source>
        <dbReference type="SAM" id="MobiDB-lite"/>
    </source>
</evidence>
<name>A0A067MZI2_BOTB1</name>
<evidence type="ECO:0000259" key="4">
    <source>
        <dbReference type="Pfam" id="PF26140"/>
    </source>
</evidence>
<evidence type="ECO:0000259" key="3">
    <source>
        <dbReference type="Pfam" id="PF16201"/>
    </source>
</evidence>
<feature type="region of interest" description="Disordered" evidence="1">
    <location>
        <begin position="1"/>
        <end position="20"/>
    </location>
</feature>
<dbReference type="PANTHER" id="PTHR13500:SF0">
    <property type="entry name" value="NUCLEOLAR PRE-RIBOSOMAL-ASSOCIATED PROTEIN 1"/>
    <property type="match status" value="1"/>
</dbReference>
<dbReference type="Pfam" id="PF11707">
    <property type="entry name" value="Npa1"/>
    <property type="match status" value="1"/>
</dbReference>
<proteinExistence type="predicted"/>
<dbReference type="InterPro" id="IPR016024">
    <property type="entry name" value="ARM-type_fold"/>
</dbReference>
<dbReference type="GO" id="GO:0000463">
    <property type="term" value="P:maturation of LSU-rRNA from tricistronic rRNA transcript (SSU-rRNA, 5.8S rRNA, LSU-rRNA)"/>
    <property type="evidence" value="ECO:0007669"/>
    <property type="project" value="TreeGrafter"/>
</dbReference>
<evidence type="ECO:0000313" key="5">
    <source>
        <dbReference type="EMBL" id="KDQ20115.1"/>
    </source>
</evidence>
<feature type="domain" description="URB1 C-terminal" evidence="3">
    <location>
        <begin position="1659"/>
        <end position="1855"/>
    </location>
</feature>
<dbReference type="HOGENOM" id="CLU_001591_0_0_1"/>
<accession>A0A067MZI2</accession>
<organism evidence="5 6">
    <name type="scientific">Botryobasidium botryosum (strain FD-172 SS1)</name>
    <dbReference type="NCBI Taxonomy" id="930990"/>
    <lineage>
        <taxon>Eukaryota</taxon>
        <taxon>Fungi</taxon>
        <taxon>Dikarya</taxon>
        <taxon>Basidiomycota</taxon>
        <taxon>Agaricomycotina</taxon>
        <taxon>Agaricomycetes</taxon>
        <taxon>Cantharellales</taxon>
        <taxon>Botryobasidiaceae</taxon>
        <taxon>Botryobasidium</taxon>
    </lineage>
</organism>
<dbReference type="InterPro" id="IPR059018">
    <property type="entry name" value="HEAT_URB1"/>
</dbReference>
<dbReference type="GO" id="GO:0000466">
    <property type="term" value="P:maturation of 5.8S rRNA from tricistronic rRNA transcript (SSU-rRNA, 5.8S rRNA, LSU-rRNA)"/>
    <property type="evidence" value="ECO:0007669"/>
    <property type="project" value="TreeGrafter"/>
</dbReference>
<dbReference type="EMBL" id="KL198018">
    <property type="protein sequence ID" value="KDQ20115.1"/>
    <property type="molecule type" value="Genomic_DNA"/>
</dbReference>
<dbReference type="InParanoid" id="A0A067MZI2"/>
<evidence type="ECO:0000313" key="6">
    <source>
        <dbReference type="Proteomes" id="UP000027195"/>
    </source>
</evidence>
<dbReference type="FunCoup" id="A0A067MZI2">
    <property type="interactions" value="107"/>
</dbReference>
<dbReference type="InterPro" id="IPR039844">
    <property type="entry name" value="URB1"/>
</dbReference>
<dbReference type="InterPro" id="IPR021714">
    <property type="entry name" value="URB1_N"/>
</dbReference>
<evidence type="ECO:0000259" key="2">
    <source>
        <dbReference type="Pfam" id="PF11707"/>
    </source>
</evidence>
<protein>
    <recommendedName>
        <fullName evidence="7">Nucleolar pre-ribosomal-associated protein 1 C-terminal domain-containing protein</fullName>
    </recommendedName>
</protein>
<feature type="domain" description="URB1 central HEAT repeat" evidence="4">
    <location>
        <begin position="646"/>
        <end position="806"/>
    </location>
</feature>
<evidence type="ECO:0008006" key="7">
    <source>
        <dbReference type="Google" id="ProtNLM"/>
    </source>
</evidence>
<feature type="domain" description="URB1 N-terminal" evidence="2">
    <location>
        <begin position="92"/>
        <end position="424"/>
    </location>
</feature>
<dbReference type="OrthoDB" id="72892at2759"/>
<dbReference type="GO" id="GO:0005730">
    <property type="term" value="C:nucleolus"/>
    <property type="evidence" value="ECO:0007669"/>
    <property type="project" value="TreeGrafter"/>
</dbReference>
<keyword evidence="6" id="KW-1185">Reference proteome</keyword>
<dbReference type="STRING" id="930990.A0A067MZI2"/>